<keyword evidence="12" id="KW-1185">Reference proteome</keyword>
<dbReference type="GO" id="GO:0002949">
    <property type="term" value="P:tRNA threonylcarbamoyladenosine modification"/>
    <property type="evidence" value="ECO:0007669"/>
    <property type="project" value="InterPro"/>
</dbReference>
<evidence type="ECO:0000256" key="5">
    <source>
        <dbReference type="ARBA" id="ARBA00022694"/>
    </source>
</evidence>
<name>A0AAJ0UDW5_HALSE</name>
<evidence type="ECO:0000256" key="3">
    <source>
        <dbReference type="ARBA" id="ARBA00019010"/>
    </source>
</evidence>
<proteinExistence type="inferred from homology"/>
<dbReference type="Proteomes" id="UP001296967">
    <property type="component" value="Unassembled WGS sequence"/>
</dbReference>
<keyword evidence="6" id="KW-0479">Metal-binding</keyword>
<keyword evidence="4" id="KW-0963">Cytoplasm</keyword>
<keyword evidence="9" id="KW-0460">Magnesium</keyword>
<evidence type="ECO:0000256" key="10">
    <source>
        <dbReference type="ARBA" id="ARBA00032441"/>
    </source>
</evidence>
<dbReference type="EMBL" id="NHSF01000018">
    <property type="protein sequence ID" value="MBK5929571.1"/>
    <property type="molecule type" value="Genomic_DNA"/>
</dbReference>
<dbReference type="PANTHER" id="PTHR33540">
    <property type="entry name" value="TRNA THREONYLCARBAMOYLADENOSINE BIOSYNTHESIS PROTEIN TSAE"/>
    <property type="match status" value="1"/>
</dbReference>
<dbReference type="InterPro" id="IPR003442">
    <property type="entry name" value="T6A_TsaE"/>
</dbReference>
<evidence type="ECO:0000256" key="8">
    <source>
        <dbReference type="ARBA" id="ARBA00022840"/>
    </source>
</evidence>
<evidence type="ECO:0000313" key="12">
    <source>
        <dbReference type="Proteomes" id="UP001296967"/>
    </source>
</evidence>
<comment type="subcellular location">
    <subcellularLocation>
        <location evidence="1">Cytoplasm</location>
    </subcellularLocation>
</comment>
<evidence type="ECO:0000256" key="4">
    <source>
        <dbReference type="ARBA" id="ARBA00022490"/>
    </source>
</evidence>
<evidence type="ECO:0000256" key="1">
    <source>
        <dbReference type="ARBA" id="ARBA00004496"/>
    </source>
</evidence>
<dbReference type="AlphaFoldDB" id="A0AAJ0UDW5"/>
<dbReference type="GO" id="GO:0005524">
    <property type="term" value="F:ATP binding"/>
    <property type="evidence" value="ECO:0007669"/>
    <property type="project" value="UniProtKB-KW"/>
</dbReference>
<evidence type="ECO:0000256" key="9">
    <source>
        <dbReference type="ARBA" id="ARBA00022842"/>
    </source>
</evidence>
<dbReference type="SUPFAM" id="SSF52540">
    <property type="entry name" value="P-loop containing nucleoside triphosphate hydrolases"/>
    <property type="match status" value="1"/>
</dbReference>
<comment type="similarity">
    <text evidence="2">Belongs to the TsaE family.</text>
</comment>
<dbReference type="NCBIfam" id="TIGR00150">
    <property type="entry name" value="T6A_YjeE"/>
    <property type="match status" value="1"/>
</dbReference>
<dbReference type="PANTHER" id="PTHR33540:SF2">
    <property type="entry name" value="TRNA THREONYLCARBAMOYLADENOSINE BIOSYNTHESIS PROTEIN TSAE"/>
    <property type="match status" value="1"/>
</dbReference>
<accession>A0AAJ0UDW5</accession>
<keyword evidence="8" id="KW-0067">ATP-binding</keyword>
<evidence type="ECO:0000256" key="7">
    <source>
        <dbReference type="ARBA" id="ARBA00022741"/>
    </source>
</evidence>
<gene>
    <name evidence="11" type="ORF">CCR82_03230</name>
</gene>
<reference evidence="11" key="2">
    <citation type="journal article" date="2020" name="Microorganisms">
        <title>Osmotic Adaptation and Compatible Solute Biosynthesis of Phototrophic Bacteria as Revealed from Genome Analyses.</title>
        <authorList>
            <person name="Imhoff J.F."/>
            <person name="Rahn T."/>
            <person name="Kunzel S."/>
            <person name="Keller A."/>
            <person name="Neulinger S.C."/>
        </authorList>
    </citation>
    <scope>NUCLEOTIDE SEQUENCE</scope>
    <source>
        <strain evidence="11">DSM 4395</strain>
    </source>
</reference>
<dbReference type="Pfam" id="PF02367">
    <property type="entry name" value="TsaE"/>
    <property type="match status" value="1"/>
</dbReference>
<dbReference type="GO" id="GO:0005737">
    <property type="term" value="C:cytoplasm"/>
    <property type="evidence" value="ECO:0007669"/>
    <property type="project" value="UniProtKB-SubCell"/>
</dbReference>
<dbReference type="Gene3D" id="3.40.50.300">
    <property type="entry name" value="P-loop containing nucleotide triphosphate hydrolases"/>
    <property type="match status" value="1"/>
</dbReference>
<sequence length="175" mass="19037">MRHTQTPITVEVAGEAAQLEFGARLATLLRAYRGVIYLHGELGAGKTTLVRGLLRGLGYQAPVRSPTYTLIEPYEVVEPPVVHLDLYRLADPEELDYLGLRDLLERPALILVEWPERGAGALPPADLALFIEYAGGAGGEQTDEYAGGQAGERRRIRLTACPQWAPLLAALAHAD</sequence>
<evidence type="ECO:0000256" key="2">
    <source>
        <dbReference type="ARBA" id="ARBA00007599"/>
    </source>
</evidence>
<comment type="caution">
    <text evidence="11">The sequence shown here is derived from an EMBL/GenBank/DDBJ whole genome shotgun (WGS) entry which is preliminary data.</text>
</comment>
<organism evidence="11 12">
    <name type="scientific">Halochromatium salexigens</name>
    <name type="common">Chromatium salexigens</name>
    <dbReference type="NCBI Taxonomy" id="49447"/>
    <lineage>
        <taxon>Bacteria</taxon>
        <taxon>Pseudomonadati</taxon>
        <taxon>Pseudomonadota</taxon>
        <taxon>Gammaproteobacteria</taxon>
        <taxon>Chromatiales</taxon>
        <taxon>Chromatiaceae</taxon>
        <taxon>Halochromatium</taxon>
    </lineage>
</organism>
<keyword evidence="5" id="KW-0819">tRNA processing</keyword>
<evidence type="ECO:0000313" key="11">
    <source>
        <dbReference type="EMBL" id="MBK5929571.1"/>
    </source>
</evidence>
<keyword evidence="7" id="KW-0547">Nucleotide-binding</keyword>
<protein>
    <recommendedName>
        <fullName evidence="3">tRNA threonylcarbamoyladenosine biosynthesis protein TsaE</fullName>
    </recommendedName>
    <alternativeName>
        <fullName evidence="10">t(6)A37 threonylcarbamoyladenosine biosynthesis protein TsaE</fullName>
    </alternativeName>
</protein>
<dbReference type="InterPro" id="IPR027417">
    <property type="entry name" value="P-loop_NTPase"/>
</dbReference>
<dbReference type="GO" id="GO:0046872">
    <property type="term" value="F:metal ion binding"/>
    <property type="evidence" value="ECO:0007669"/>
    <property type="project" value="UniProtKB-KW"/>
</dbReference>
<reference evidence="11" key="1">
    <citation type="submission" date="2017-05" db="EMBL/GenBank/DDBJ databases">
        <authorList>
            <person name="Imhoff J.F."/>
            <person name="Rahn T."/>
            <person name="Kuenzel S."/>
            <person name="Neulinger S.C."/>
        </authorList>
    </citation>
    <scope>NUCLEOTIDE SEQUENCE</scope>
    <source>
        <strain evidence="11">DSM 4395</strain>
    </source>
</reference>
<evidence type="ECO:0000256" key="6">
    <source>
        <dbReference type="ARBA" id="ARBA00022723"/>
    </source>
</evidence>